<keyword evidence="3" id="KW-1185">Reference proteome</keyword>
<dbReference type="Proteomes" id="UP001515480">
    <property type="component" value="Unassembled WGS sequence"/>
</dbReference>
<proteinExistence type="predicted"/>
<protein>
    <submittedName>
        <fullName evidence="2">Uncharacterized protein</fullName>
    </submittedName>
</protein>
<gene>
    <name evidence="2" type="ORF">AB1Y20_010335</name>
</gene>
<accession>A0AB34K8M7</accession>
<organism evidence="2 3">
    <name type="scientific">Prymnesium parvum</name>
    <name type="common">Toxic golden alga</name>
    <dbReference type="NCBI Taxonomy" id="97485"/>
    <lineage>
        <taxon>Eukaryota</taxon>
        <taxon>Haptista</taxon>
        <taxon>Haptophyta</taxon>
        <taxon>Prymnesiophyceae</taxon>
        <taxon>Prymnesiales</taxon>
        <taxon>Prymnesiaceae</taxon>
        <taxon>Prymnesium</taxon>
    </lineage>
</organism>
<evidence type="ECO:0000313" key="3">
    <source>
        <dbReference type="Proteomes" id="UP001515480"/>
    </source>
</evidence>
<name>A0AB34K8M7_PRYPA</name>
<dbReference type="AlphaFoldDB" id="A0AB34K8M7"/>
<evidence type="ECO:0000313" key="2">
    <source>
        <dbReference type="EMBL" id="KAL1529015.1"/>
    </source>
</evidence>
<sequence>MAPPAFFTTDPTGHIPVPPDPTAVSAEWLAATFGRSLFVSQDNRNYLFARARLRANGTPVLVLAGATDATAEASEVEIPLAALRETSTPPHIAKVFLSLFNVPIALADEEVTATKVRTGDATVQKIVASRLKSDGVTTTRTQSTLNVASFLALVAPKLTSFELVLPDGRGGGEQRPDATAATHEVS</sequence>
<feature type="region of interest" description="Disordered" evidence="1">
    <location>
        <begin position="166"/>
        <end position="186"/>
    </location>
</feature>
<evidence type="ECO:0000256" key="1">
    <source>
        <dbReference type="SAM" id="MobiDB-lite"/>
    </source>
</evidence>
<reference evidence="2 3" key="1">
    <citation type="journal article" date="2024" name="Science">
        <title>Giant polyketide synthase enzymes in the biosynthesis of giant marine polyether toxins.</title>
        <authorList>
            <person name="Fallon T.R."/>
            <person name="Shende V.V."/>
            <person name="Wierzbicki I.H."/>
            <person name="Pendleton A.L."/>
            <person name="Watervoot N.F."/>
            <person name="Auber R.P."/>
            <person name="Gonzalez D.J."/>
            <person name="Wisecaver J.H."/>
            <person name="Moore B.S."/>
        </authorList>
    </citation>
    <scope>NUCLEOTIDE SEQUENCE [LARGE SCALE GENOMIC DNA]</scope>
    <source>
        <strain evidence="2 3">12B1</strain>
    </source>
</reference>
<dbReference type="EMBL" id="JBGBPQ010000002">
    <property type="protein sequence ID" value="KAL1529015.1"/>
    <property type="molecule type" value="Genomic_DNA"/>
</dbReference>
<comment type="caution">
    <text evidence="2">The sequence shown here is derived from an EMBL/GenBank/DDBJ whole genome shotgun (WGS) entry which is preliminary data.</text>
</comment>